<dbReference type="Gene3D" id="3.30.160.60">
    <property type="entry name" value="Classic Zinc Finger"/>
    <property type="match status" value="1"/>
</dbReference>
<proteinExistence type="inferred from homology"/>
<evidence type="ECO:0000313" key="9">
    <source>
        <dbReference type="EMBL" id="OZC02949.1"/>
    </source>
</evidence>
<dbReference type="EMBL" id="MQWB01000001">
    <property type="protein sequence ID" value="OZC02949.1"/>
    <property type="molecule type" value="Genomic_DNA"/>
</dbReference>
<dbReference type="HAMAP" id="MF_02065">
    <property type="entry name" value="MltG"/>
    <property type="match status" value="1"/>
</dbReference>
<evidence type="ECO:0000256" key="2">
    <source>
        <dbReference type="ARBA" id="ARBA00022692"/>
    </source>
</evidence>
<keyword evidence="6 7" id="KW-0961">Cell wall biogenesis/degradation</keyword>
<evidence type="ECO:0000256" key="4">
    <source>
        <dbReference type="ARBA" id="ARBA00023136"/>
    </source>
</evidence>
<protein>
    <recommendedName>
        <fullName evidence="7">Endolytic murein transglycosylase</fullName>
        <ecNumber evidence="7">4.2.2.29</ecNumber>
    </recommendedName>
    <alternativeName>
        <fullName evidence="7">Peptidoglycan lytic transglycosylase</fullName>
    </alternativeName>
    <alternativeName>
        <fullName evidence="7">Peptidoglycan polymerization terminase</fullName>
    </alternativeName>
</protein>
<dbReference type="EC" id="4.2.2.29" evidence="7"/>
<name>A0A259TYX3_9BACT</name>
<dbReference type="Proteomes" id="UP000216446">
    <property type="component" value="Unassembled WGS sequence"/>
</dbReference>
<keyword evidence="1 7" id="KW-1003">Cell membrane</keyword>
<reference evidence="9 10" key="1">
    <citation type="submission" date="2016-11" db="EMBL/GenBank/DDBJ databases">
        <title>Study of marine rhodopsin-containing bacteria.</title>
        <authorList>
            <person name="Yoshizawa S."/>
            <person name="Kumagai Y."/>
            <person name="Kogure K."/>
        </authorList>
    </citation>
    <scope>NUCLEOTIDE SEQUENCE [LARGE SCALE GENOMIC DNA]</scope>
    <source>
        <strain evidence="9 10">SG-29</strain>
    </source>
</reference>
<keyword evidence="3 7" id="KW-1133">Transmembrane helix</keyword>
<comment type="caution">
    <text evidence="9">The sequence shown here is derived from an EMBL/GenBank/DDBJ whole genome shotgun (WGS) entry which is preliminary data.</text>
</comment>
<dbReference type="PANTHER" id="PTHR30518">
    <property type="entry name" value="ENDOLYTIC MUREIN TRANSGLYCOSYLASE"/>
    <property type="match status" value="1"/>
</dbReference>
<evidence type="ECO:0000256" key="5">
    <source>
        <dbReference type="ARBA" id="ARBA00023239"/>
    </source>
</evidence>
<dbReference type="GO" id="GO:0071555">
    <property type="term" value="P:cell wall organization"/>
    <property type="evidence" value="ECO:0007669"/>
    <property type="project" value="UniProtKB-KW"/>
</dbReference>
<evidence type="ECO:0000256" key="3">
    <source>
        <dbReference type="ARBA" id="ARBA00022989"/>
    </source>
</evidence>
<evidence type="ECO:0000313" key="10">
    <source>
        <dbReference type="Proteomes" id="UP000216446"/>
    </source>
</evidence>
<dbReference type="GO" id="GO:0005886">
    <property type="term" value="C:plasma membrane"/>
    <property type="evidence" value="ECO:0007669"/>
    <property type="project" value="UniProtKB-UniRule"/>
</dbReference>
<evidence type="ECO:0000256" key="1">
    <source>
        <dbReference type="ARBA" id="ARBA00022475"/>
    </source>
</evidence>
<evidence type="ECO:0000256" key="6">
    <source>
        <dbReference type="ARBA" id="ARBA00023316"/>
    </source>
</evidence>
<feature type="region of interest" description="Disordered" evidence="8">
    <location>
        <begin position="346"/>
        <end position="366"/>
    </location>
</feature>
<dbReference type="NCBIfam" id="TIGR00247">
    <property type="entry name" value="endolytic transglycosylase MltG"/>
    <property type="match status" value="1"/>
</dbReference>
<dbReference type="RefSeq" id="WP_094547728.1">
    <property type="nucleotide sequence ID" value="NZ_MQWB01000001.1"/>
</dbReference>
<accession>A0A259TYX3</accession>
<keyword evidence="5 7" id="KW-0456">Lyase</keyword>
<gene>
    <name evidence="7" type="primary">mltG</name>
    <name evidence="9" type="ORF">BSZ36_08180</name>
</gene>
<comment type="catalytic activity">
    <reaction evidence="7">
        <text>a peptidoglycan chain = a peptidoglycan chain with N-acetyl-1,6-anhydromuramyl-[peptide] at the reducing end + a peptidoglycan chain with N-acetylglucosamine at the non-reducing end.</text>
        <dbReference type="EC" id="4.2.2.29"/>
    </reaction>
</comment>
<dbReference type="OrthoDB" id="9814591at2"/>
<keyword evidence="4 7" id="KW-0472">Membrane</keyword>
<keyword evidence="2 7" id="KW-0812">Transmembrane</keyword>
<dbReference type="GO" id="GO:0009252">
    <property type="term" value="P:peptidoglycan biosynthetic process"/>
    <property type="evidence" value="ECO:0007669"/>
    <property type="project" value="UniProtKB-UniRule"/>
</dbReference>
<evidence type="ECO:0000256" key="7">
    <source>
        <dbReference type="HAMAP-Rule" id="MF_02065"/>
    </source>
</evidence>
<dbReference type="Pfam" id="PF02618">
    <property type="entry name" value="YceG"/>
    <property type="match status" value="1"/>
</dbReference>
<dbReference type="FunCoup" id="A0A259TYX3">
    <property type="interactions" value="298"/>
</dbReference>
<dbReference type="Gene3D" id="3.30.1490.480">
    <property type="entry name" value="Endolytic murein transglycosylase"/>
    <property type="match status" value="1"/>
</dbReference>
<dbReference type="CDD" id="cd08010">
    <property type="entry name" value="MltG_like"/>
    <property type="match status" value="1"/>
</dbReference>
<sequence>MRKALLFTVLLVVLIGGGLVAWLAFLPNVSGDESVGVKLPAGTEFAAALDSLDASGAIGSATSIRLFGTLTGWGDQVKAGHYLIEPGMNNWAVLDKIRKGLQDPVRITLPAGRTAPVIAAAIARQMDADSSEVMDALFAEDLAEQLDTDTRHLFAEMRGDTYDVMWTQDARRAVSRIHQWHERYWTDARLAKAEALGLTPDEVVTMASIVEWEARYDDEKARIAGVYLNRLLGRTSAGTMRLQADPTVQFALMESDGMPMRRLFLRDYGFSHPYNTYLIDGLPPGPINNPSDAALDAVLDNEEHEYLFFVASPTKLGYHDFSRTVAEHNAKARAWSQFISQQVRERNARERAEASGAAPAVPVPAQ</sequence>
<organism evidence="9 10">
    <name type="scientific">Rubricoccus marinus</name>
    <dbReference type="NCBI Taxonomy" id="716817"/>
    <lineage>
        <taxon>Bacteria</taxon>
        <taxon>Pseudomonadati</taxon>
        <taxon>Rhodothermota</taxon>
        <taxon>Rhodothermia</taxon>
        <taxon>Rhodothermales</taxon>
        <taxon>Rubricoccaceae</taxon>
        <taxon>Rubricoccus</taxon>
    </lineage>
</organism>
<dbReference type="PANTHER" id="PTHR30518:SF2">
    <property type="entry name" value="ENDOLYTIC MUREIN TRANSGLYCOSYLASE"/>
    <property type="match status" value="1"/>
</dbReference>
<comment type="function">
    <text evidence="7">Functions as a peptidoglycan terminase that cleaves nascent peptidoglycan strands endolytically to terminate their elongation.</text>
</comment>
<dbReference type="AlphaFoldDB" id="A0A259TYX3"/>
<dbReference type="GO" id="GO:0008932">
    <property type="term" value="F:lytic endotransglycosylase activity"/>
    <property type="evidence" value="ECO:0007669"/>
    <property type="project" value="UniProtKB-UniRule"/>
</dbReference>
<evidence type="ECO:0000256" key="8">
    <source>
        <dbReference type="SAM" id="MobiDB-lite"/>
    </source>
</evidence>
<comment type="similarity">
    <text evidence="7">Belongs to the transglycosylase MltG family.</text>
</comment>
<keyword evidence="10" id="KW-1185">Reference proteome</keyword>
<dbReference type="InParanoid" id="A0A259TYX3"/>
<feature type="site" description="Important for catalytic activity" evidence="7">
    <location>
        <position position="213"/>
    </location>
</feature>
<dbReference type="InterPro" id="IPR003770">
    <property type="entry name" value="MLTG-like"/>
</dbReference>